<dbReference type="Gene3D" id="2.40.128.130">
    <property type="entry name" value="Autotransporter beta-domain"/>
    <property type="match status" value="1"/>
</dbReference>
<name>A0A8J3DJ82_9BACT</name>
<evidence type="ECO:0000313" key="2">
    <source>
        <dbReference type="Proteomes" id="UP000642829"/>
    </source>
</evidence>
<protein>
    <submittedName>
        <fullName evidence="1">Uncharacterized protein</fullName>
    </submittedName>
</protein>
<proteinExistence type="predicted"/>
<dbReference type="Proteomes" id="UP000642829">
    <property type="component" value="Unassembled WGS sequence"/>
</dbReference>
<reference evidence="1" key="1">
    <citation type="journal article" date="2014" name="Int. J. Syst. Evol. Microbiol.">
        <title>Complete genome sequence of Corynebacterium casei LMG S-19264T (=DSM 44701T), isolated from a smear-ripened cheese.</title>
        <authorList>
            <consortium name="US DOE Joint Genome Institute (JGI-PGF)"/>
            <person name="Walter F."/>
            <person name="Albersmeier A."/>
            <person name="Kalinowski J."/>
            <person name="Ruckert C."/>
        </authorList>
    </citation>
    <scope>NUCLEOTIDE SEQUENCE</scope>
    <source>
        <strain evidence="1">KCTC 12870</strain>
    </source>
</reference>
<gene>
    <name evidence="1" type="ORF">GCM10007047_23580</name>
</gene>
<dbReference type="RefSeq" id="WP_229792107.1">
    <property type="nucleotide sequence ID" value="NZ_BMXG01000015.1"/>
</dbReference>
<accession>A0A8J3DJ82</accession>
<organism evidence="1 2">
    <name type="scientific">Cerasicoccus arenae</name>
    <dbReference type="NCBI Taxonomy" id="424488"/>
    <lineage>
        <taxon>Bacteria</taxon>
        <taxon>Pseudomonadati</taxon>
        <taxon>Verrucomicrobiota</taxon>
        <taxon>Opitutia</taxon>
        <taxon>Puniceicoccales</taxon>
        <taxon>Cerasicoccaceae</taxon>
        <taxon>Cerasicoccus</taxon>
    </lineage>
</organism>
<dbReference type="EMBL" id="BMXG01000015">
    <property type="protein sequence ID" value="GHC05885.1"/>
    <property type="molecule type" value="Genomic_DNA"/>
</dbReference>
<comment type="caution">
    <text evidence="1">The sequence shown here is derived from an EMBL/GenBank/DDBJ whole genome shotgun (WGS) entry which is preliminary data.</text>
</comment>
<keyword evidence="2" id="KW-1185">Reference proteome</keyword>
<dbReference type="AlphaFoldDB" id="A0A8J3DJ82"/>
<dbReference type="InterPro" id="IPR036709">
    <property type="entry name" value="Autotransporte_beta_dom_sf"/>
</dbReference>
<sequence length="401" mass="44855">MFALVWLCFIQYAHAQNENFKLGGFLFDLAATLEVIYDDNINYAEYNPRWDIIIQPGISLNGRYQVSELNTLSVNVGIGYSKYLRTPELDSINNFLNINPDTEIAFTIFIDDVTIEFYDRLAYSVDASDAFGLNGAVVSSNPLDYGRFTNIAGVDVDWDLNDIVLFAGFSRMDIIPTSSTFDYTRRHDYSLVGGPRFLVADNLTLGVTATGSRNIYDENVNNNSWSWSAGPMAIWQASENLSFSGNIAYQEFYFDDTGSINDSSQPSGLVGAAAVSHRWSSVFEHSLSAAHSFNFGYLSNVDSVFSLTYAFNWRMNSKISPRGQAYWELGSDSGGSGFNALGFPVSTAENYSRYGIGVGIDYRLSTKITTSLDYAFTHKKSNLFNRSYYQNQVTLGLRYDF</sequence>
<reference evidence="1" key="2">
    <citation type="submission" date="2020-09" db="EMBL/GenBank/DDBJ databases">
        <authorList>
            <person name="Sun Q."/>
            <person name="Kim S."/>
        </authorList>
    </citation>
    <scope>NUCLEOTIDE SEQUENCE</scope>
    <source>
        <strain evidence="1">KCTC 12870</strain>
    </source>
</reference>
<dbReference type="SUPFAM" id="SSF103515">
    <property type="entry name" value="Autotransporter"/>
    <property type="match status" value="1"/>
</dbReference>
<evidence type="ECO:0000313" key="1">
    <source>
        <dbReference type="EMBL" id="GHC05885.1"/>
    </source>
</evidence>